<feature type="compositionally biased region" description="Basic residues" evidence="8">
    <location>
        <begin position="53"/>
        <end position="65"/>
    </location>
</feature>
<evidence type="ECO:0000256" key="8">
    <source>
        <dbReference type="SAM" id="MobiDB-lite"/>
    </source>
</evidence>
<gene>
    <name evidence="10" type="ORF">POTOM_021399</name>
</gene>
<protein>
    <submittedName>
        <fullName evidence="10">Uncharacterized protein</fullName>
    </submittedName>
</protein>
<evidence type="ECO:0000256" key="6">
    <source>
        <dbReference type="ARBA" id="ARBA00022842"/>
    </source>
</evidence>
<comment type="subcellular location">
    <subcellularLocation>
        <location evidence="1">Membrane</location>
        <topology evidence="1">Multi-pass membrane protein</topology>
    </subcellularLocation>
</comment>
<dbReference type="OrthoDB" id="850575at2759"/>
<evidence type="ECO:0000256" key="3">
    <source>
        <dbReference type="ARBA" id="ARBA00022723"/>
    </source>
</evidence>
<evidence type="ECO:0000256" key="1">
    <source>
        <dbReference type="ARBA" id="ARBA00004141"/>
    </source>
</evidence>
<comment type="caution">
    <text evidence="10">The sequence shown here is derived from an EMBL/GenBank/DDBJ whole genome shotgun (WGS) entry which is preliminary data.</text>
</comment>
<feature type="transmembrane region" description="Helical" evidence="9">
    <location>
        <begin position="247"/>
        <end position="269"/>
    </location>
</feature>
<evidence type="ECO:0000256" key="2">
    <source>
        <dbReference type="ARBA" id="ARBA00006024"/>
    </source>
</evidence>
<evidence type="ECO:0000313" key="10">
    <source>
        <dbReference type="EMBL" id="KAG6774050.1"/>
    </source>
</evidence>
<reference evidence="10" key="1">
    <citation type="journal article" date="2020" name="bioRxiv">
        <title>Hybrid origin of Populus tomentosa Carr. identified through genome sequencing and phylogenomic analysis.</title>
        <authorList>
            <person name="An X."/>
            <person name="Gao K."/>
            <person name="Chen Z."/>
            <person name="Li J."/>
            <person name="Yang X."/>
            <person name="Yang X."/>
            <person name="Zhou J."/>
            <person name="Guo T."/>
            <person name="Zhao T."/>
            <person name="Huang S."/>
            <person name="Miao D."/>
            <person name="Khan W.U."/>
            <person name="Rao P."/>
            <person name="Ye M."/>
            <person name="Lei B."/>
            <person name="Liao W."/>
            <person name="Wang J."/>
            <person name="Ji L."/>
            <person name="Li Y."/>
            <person name="Guo B."/>
            <person name="Mustafa N.S."/>
            <person name="Li S."/>
            <person name="Yun Q."/>
            <person name="Keller S.R."/>
            <person name="Mao J."/>
            <person name="Zhang R."/>
            <person name="Strauss S.H."/>
        </authorList>
    </citation>
    <scope>NUCLEOTIDE SEQUENCE</scope>
    <source>
        <strain evidence="10">GM15</strain>
        <tissue evidence="10">Leaf</tissue>
    </source>
</reference>
<keyword evidence="9" id="KW-0812">Transmembrane</keyword>
<keyword evidence="5" id="KW-0067">ATP-binding</keyword>
<organism evidence="10 11">
    <name type="scientific">Populus tomentosa</name>
    <name type="common">Chinese white poplar</name>
    <dbReference type="NCBI Taxonomy" id="118781"/>
    <lineage>
        <taxon>Eukaryota</taxon>
        <taxon>Viridiplantae</taxon>
        <taxon>Streptophyta</taxon>
        <taxon>Embryophyta</taxon>
        <taxon>Tracheophyta</taxon>
        <taxon>Spermatophyta</taxon>
        <taxon>Magnoliopsida</taxon>
        <taxon>eudicotyledons</taxon>
        <taxon>Gunneridae</taxon>
        <taxon>Pentapetalae</taxon>
        <taxon>rosids</taxon>
        <taxon>fabids</taxon>
        <taxon>Malpighiales</taxon>
        <taxon>Salicaceae</taxon>
        <taxon>Saliceae</taxon>
        <taxon>Populus</taxon>
    </lineage>
</organism>
<evidence type="ECO:0000313" key="11">
    <source>
        <dbReference type="Proteomes" id="UP000886885"/>
    </source>
</evidence>
<dbReference type="InterPro" id="IPR051949">
    <property type="entry name" value="Cation_Transport_ATPase"/>
</dbReference>
<keyword evidence="4" id="KW-0547">Nucleotide-binding</keyword>
<name>A0A8X8D182_POPTO</name>
<proteinExistence type="inferred from homology"/>
<dbReference type="GO" id="GO:0016020">
    <property type="term" value="C:membrane"/>
    <property type="evidence" value="ECO:0007669"/>
    <property type="project" value="UniProtKB-SubCell"/>
</dbReference>
<dbReference type="GO" id="GO:0046872">
    <property type="term" value="F:metal ion binding"/>
    <property type="evidence" value="ECO:0007669"/>
    <property type="project" value="UniProtKB-KW"/>
</dbReference>
<feature type="region of interest" description="Disordered" evidence="8">
    <location>
        <begin position="51"/>
        <end position="70"/>
    </location>
</feature>
<keyword evidence="7" id="KW-1278">Translocase</keyword>
<keyword evidence="11" id="KW-1185">Reference proteome</keyword>
<keyword evidence="9" id="KW-0472">Membrane</keyword>
<sequence>MAATTLCHSLPFSFTYHSHLTSKFLPQKPFLSSNFPSFFLPGPPISITDATNHHHSCHQNHHHGGHNSQLTGPQRALLKFAKTIGWMDLANLFRENLQLCCCSAPLSLSLPLPALVSASLDALTDITDGKVNIHVLITALAFCRGSVYRAQDLMVAASHCALAVVPLAYATAINSCARKEGVWSWSEGINYAPAVAAATVGIVLAQRATATAIAVACVLTAKGCHTRCSILYFIESHQRTSLFEQNAALALTSIFLAGLPSILNFLPLWSTE</sequence>
<evidence type="ECO:0000256" key="9">
    <source>
        <dbReference type="SAM" id="Phobius"/>
    </source>
</evidence>
<dbReference type="GO" id="GO:0005524">
    <property type="term" value="F:ATP binding"/>
    <property type="evidence" value="ECO:0007669"/>
    <property type="project" value="UniProtKB-KW"/>
</dbReference>
<dbReference type="PANTHER" id="PTHR43079">
    <property type="entry name" value="PROBABLE CADMIUM/ZINC-TRANSPORTING ATPASE HMA1"/>
    <property type="match status" value="1"/>
</dbReference>
<dbReference type="EMBL" id="JAAWWB010000010">
    <property type="protein sequence ID" value="KAG6774050.1"/>
    <property type="molecule type" value="Genomic_DNA"/>
</dbReference>
<evidence type="ECO:0000256" key="7">
    <source>
        <dbReference type="ARBA" id="ARBA00022967"/>
    </source>
</evidence>
<evidence type="ECO:0000256" key="4">
    <source>
        <dbReference type="ARBA" id="ARBA00022741"/>
    </source>
</evidence>
<keyword evidence="3" id="KW-0479">Metal-binding</keyword>
<accession>A0A8X8D182</accession>
<comment type="similarity">
    <text evidence="2">Belongs to the cation transport ATPase (P-type) (TC 3.A.3) family. Type IB subfamily.</text>
</comment>
<evidence type="ECO:0000256" key="5">
    <source>
        <dbReference type="ARBA" id="ARBA00022840"/>
    </source>
</evidence>
<dbReference type="PANTHER" id="PTHR43079:SF1">
    <property type="entry name" value="CADMIUM_ZINC-TRANSPORTING ATPASE HMA1, CHLOROPLASTIC-RELATED"/>
    <property type="match status" value="1"/>
</dbReference>
<keyword evidence="9" id="KW-1133">Transmembrane helix</keyword>
<dbReference type="AlphaFoldDB" id="A0A8X8D182"/>
<dbReference type="Proteomes" id="UP000886885">
    <property type="component" value="Chromosome 5D"/>
</dbReference>
<keyword evidence="6" id="KW-0460">Magnesium</keyword>